<accession>A0A232F3D1</accession>
<feature type="compositionally biased region" description="Polar residues" evidence="1">
    <location>
        <begin position="62"/>
        <end position="78"/>
    </location>
</feature>
<name>A0A232F3D1_9HYME</name>
<gene>
    <name evidence="2" type="ORF">TSAR_014908</name>
</gene>
<keyword evidence="3" id="KW-1185">Reference proteome</keyword>
<proteinExistence type="predicted"/>
<sequence>MRAVKLHASPIECVQEKLKMKYAYDPNNTYFPKTAIENGRINAPPQFSYTNAPEPTGPISIIKQTPGQSRITTNKPVA</sequence>
<dbReference type="EMBL" id="NNAY01001146">
    <property type="protein sequence ID" value="OXU24988.1"/>
    <property type="molecule type" value="Genomic_DNA"/>
</dbReference>
<organism evidence="2 3">
    <name type="scientific">Trichomalopsis sarcophagae</name>
    <dbReference type="NCBI Taxonomy" id="543379"/>
    <lineage>
        <taxon>Eukaryota</taxon>
        <taxon>Metazoa</taxon>
        <taxon>Ecdysozoa</taxon>
        <taxon>Arthropoda</taxon>
        <taxon>Hexapoda</taxon>
        <taxon>Insecta</taxon>
        <taxon>Pterygota</taxon>
        <taxon>Neoptera</taxon>
        <taxon>Endopterygota</taxon>
        <taxon>Hymenoptera</taxon>
        <taxon>Apocrita</taxon>
        <taxon>Proctotrupomorpha</taxon>
        <taxon>Chalcidoidea</taxon>
        <taxon>Pteromalidae</taxon>
        <taxon>Pteromalinae</taxon>
        <taxon>Trichomalopsis</taxon>
    </lineage>
</organism>
<evidence type="ECO:0000313" key="2">
    <source>
        <dbReference type="EMBL" id="OXU24988.1"/>
    </source>
</evidence>
<evidence type="ECO:0000313" key="3">
    <source>
        <dbReference type="Proteomes" id="UP000215335"/>
    </source>
</evidence>
<evidence type="ECO:0000256" key="1">
    <source>
        <dbReference type="SAM" id="MobiDB-lite"/>
    </source>
</evidence>
<feature type="region of interest" description="Disordered" evidence="1">
    <location>
        <begin position="42"/>
        <end position="78"/>
    </location>
</feature>
<protein>
    <submittedName>
        <fullName evidence="2">Uncharacterized protein</fullName>
    </submittedName>
</protein>
<reference evidence="2 3" key="1">
    <citation type="journal article" date="2017" name="Curr. Biol.">
        <title>The Evolution of Venom by Co-option of Single-Copy Genes.</title>
        <authorList>
            <person name="Martinson E.O."/>
            <person name="Mrinalini"/>
            <person name="Kelkar Y.D."/>
            <person name="Chang C.H."/>
            <person name="Werren J.H."/>
        </authorList>
    </citation>
    <scope>NUCLEOTIDE SEQUENCE [LARGE SCALE GENOMIC DNA]</scope>
    <source>
        <strain evidence="2 3">Alberta</strain>
        <tissue evidence="2">Whole body</tissue>
    </source>
</reference>
<dbReference type="AlphaFoldDB" id="A0A232F3D1"/>
<dbReference type="Proteomes" id="UP000215335">
    <property type="component" value="Unassembled WGS sequence"/>
</dbReference>
<comment type="caution">
    <text evidence="2">The sequence shown here is derived from an EMBL/GenBank/DDBJ whole genome shotgun (WGS) entry which is preliminary data.</text>
</comment>